<dbReference type="Proteomes" id="UP000199051">
    <property type="component" value="Unassembled WGS sequence"/>
</dbReference>
<reference evidence="3" key="1">
    <citation type="submission" date="2016-10" db="EMBL/GenBank/DDBJ databases">
        <authorList>
            <person name="Varghese N."/>
            <person name="Submissions S."/>
        </authorList>
    </citation>
    <scope>NUCLEOTIDE SEQUENCE [LARGE SCALE GENOMIC DNA]</scope>
    <source>
        <strain evidence="3">DSM 44260</strain>
    </source>
</reference>
<dbReference type="EMBL" id="FOGI01000005">
    <property type="protein sequence ID" value="SER80699.1"/>
    <property type="molecule type" value="Genomic_DNA"/>
</dbReference>
<dbReference type="PROSITE" id="PS51186">
    <property type="entry name" value="GNAT"/>
    <property type="match status" value="1"/>
</dbReference>
<dbReference type="RefSeq" id="WP_092777898.1">
    <property type="nucleotide sequence ID" value="NZ_FOGI01000005.1"/>
</dbReference>
<dbReference type="InterPro" id="IPR051531">
    <property type="entry name" value="N-acetyltransferase"/>
</dbReference>
<accession>A0A1H9S941</accession>
<feature type="domain" description="N-acetyltransferase" evidence="1">
    <location>
        <begin position="13"/>
        <end position="180"/>
    </location>
</feature>
<dbReference type="InterPro" id="IPR016181">
    <property type="entry name" value="Acyl_CoA_acyltransferase"/>
</dbReference>
<dbReference type="PANTHER" id="PTHR43792:SF1">
    <property type="entry name" value="N-ACETYLTRANSFERASE DOMAIN-CONTAINING PROTEIN"/>
    <property type="match status" value="1"/>
</dbReference>
<organism evidence="2 3">
    <name type="scientific">Actinokineospora terrae</name>
    <dbReference type="NCBI Taxonomy" id="155974"/>
    <lineage>
        <taxon>Bacteria</taxon>
        <taxon>Bacillati</taxon>
        <taxon>Actinomycetota</taxon>
        <taxon>Actinomycetes</taxon>
        <taxon>Pseudonocardiales</taxon>
        <taxon>Pseudonocardiaceae</taxon>
        <taxon>Actinokineospora</taxon>
    </lineage>
</organism>
<keyword evidence="3" id="KW-1185">Reference proteome</keyword>
<evidence type="ECO:0000313" key="2">
    <source>
        <dbReference type="EMBL" id="SER80699.1"/>
    </source>
</evidence>
<proteinExistence type="predicted"/>
<keyword evidence="2" id="KW-0808">Transferase</keyword>
<name>A0A1H9S941_9PSEU</name>
<dbReference type="InterPro" id="IPR000182">
    <property type="entry name" value="GNAT_dom"/>
</dbReference>
<dbReference type="Gene3D" id="3.40.630.30">
    <property type="match status" value="1"/>
</dbReference>
<dbReference type="SUPFAM" id="SSF55729">
    <property type="entry name" value="Acyl-CoA N-acyltransferases (Nat)"/>
    <property type="match status" value="1"/>
</dbReference>
<protein>
    <submittedName>
        <fullName evidence="2">Protein N-acetyltransferase, RimJ/RimL family</fullName>
    </submittedName>
</protein>
<dbReference type="Pfam" id="PF13302">
    <property type="entry name" value="Acetyltransf_3"/>
    <property type="match status" value="1"/>
</dbReference>
<evidence type="ECO:0000313" key="3">
    <source>
        <dbReference type="Proteomes" id="UP000199051"/>
    </source>
</evidence>
<evidence type="ECO:0000259" key="1">
    <source>
        <dbReference type="PROSITE" id="PS51186"/>
    </source>
</evidence>
<gene>
    <name evidence="2" type="ORF">SAMN04487818_105302</name>
</gene>
<dbReference type="GO" id="GO:0016747">
    <property type="term" value="F:acyltransferase activity, transferring groups other than amino-acyl groups"/>
    <property type="evidence" value="ECO:0007669"/>
    <property type="project" value="InterPro"/>
</dbReference>
<dbReference type="STRING" id="155974.SAMN04487818_105302"/>
<dbReference type="PANTHER" id="PTHR43792">
    <property type="entry name" value="GNAT FAMILY, PUTATIVE (AFU_ORTHOLOGUE AFUA_3G00765)-RELATED-RELATED"/>
    <property type="match status" value="1"/>
</dbReference>
<sequence>MPLPAFPIKTRRLVLRRYAADDLDALHAVQSREDVTRYLYWGPRTREEVEKALAERIGLTALSVDGDRVVLAVELAETGVLVGDLTLFLVSRENRTAEIGYIFHPDHAGHGYATEAAAELVRIAFDHLDMHRVVARLDAANTASSRLLERLGMRKEAHFVRNEYVRGRWADEAVYAMLASEWESAKTTEPFVRGLPGDA</sequence>
<dbReference type="AlphaFoldDB" id="A0A1H9S941"/>